<reference evidence="1 2" key="1">
    <citation type="submission" date="2021-08" db="EMBL/GenBank/DDBJ databases">
        <title>Comparative Genomics Analysis of the Genus Qipengyuania Reveals Extensive Genetic Diversity and Metabolic Versatility, Including the Description of Fifteen Novel Species.</title>
        <authorList>
            <person name="Liu Y."/>
        </authorList>
    </citation>
    <scope>NUCLEOTIDE SEQUENCE [LARGE SCALE GENOMIC DNA]</scope>
    <source>
        <strain evidence="1 2">1NDH1</strain>
    </source>
</reference>
<evidence type="ECO:0000313" key="2">
    <source>
        <dbReference type="Proteomes" id="UP000824321"/>
    </source>
</evidence>
<name>A0ABX9A2T8_9SPHN</name>
<accession>A0ABX9A2T8</accession>
<proteinExistence type="predicted"/>
<evidence type="ECO:0000313" key="1">
    <source>
        <dbReference type="EMBL" id="QZD94499.1"/>
    </source>
</evidence>
<dbReference type="EMBL" id="CP081294">
    <property type="protein sequence ID" value="QZD94499.1"/>
    <property type="molecule type" value="Genomic_DNA"/>
</dbReference>
<organism evidence="1 2">
    <name type="scientific">Qipengyuania gelatinilytica</name>
    <dbReference type="NCBI Taxonomy" id="2867231"/>
    <lineage>
        <taxon>Bacteria</taxon>
        <taxon>Pseudomonadati</taxon>
        <taxon>Pseudomonadota</taxon>
        <taxon>Alphaproteobacteria</taxon>
        <taxon>Sphingomonadales</taxon>
        <taxon>Erythrobacteraceae</taxon>
        <taxon>Qipengyuania</taxon>
    </lineage>
</organism>
<keyword evidence="2" id="KW-1185">Reference proteome</keyword>
<dbReference type="RefSeq" id="WP_221430244.1">
    <property type="nucleotide sequence ID" value="NZ_CP081294.1"/>
</dbReference>
<sequence length="223" mass="25472">MYEATGSGAADLTAKVEGYANDLDHEDWTYVSPFYKTAGLVAALNGTRLAEEIVGQHRNSWGGYLEWAFYTPEGWRRGPRTLNLFRFLEADEGKIIGGGNVAKCIMYEPGHDSGRILSTAPEAFREFILSPAQEAGEKPFDVEEFDWSKWTPEWVNLTIVCKVHDKVRDGKHLHTYLSRSLDMTEIEEKFEFSYKDGIVRWIFDENWSRDLNASLEAGLSRFE</sequence>
<dbReference type="Proteomes" id="UP000824321">
    <property type="component" value="Chromosome"/>
</dbReference>
<gene>
    <name evidence="1" type="ORF">K3136_10380</name>
</gene>
<protein>
    <submittedName>
        <fullName evidence="1">Uncharacterized protein</fullName>
    </submittedName>
</protein>